<gene>
    <name evidence="8" type="ORF">H6P81_012444</name>
</gene>
<dbReference type="InterPro" id="IPR015300">
    <property type="entry name" value="DNA-bd_pseudobarrel_sf"/>
</dbReference>
<evidence type="ECO:0000259" key="7">
    <source>
        <dbReference type="PROSITE" id="PS50863"/>
    </source>
</evidence>
<comment type="caution">
    <text evidence="8">The sequence shown here is derived from an EMBL/GenBank/DDBJ whole genome shotgun (WGS) entry which is preliminary data.</text>
</comment>
<evidence type="ECO:0000256" key="4">
    <source>
        <dbReference type="ARBA" id="ARBA00023163"/>
    </source>
</evidence>
<feature type="compositionally biased region" description="Polar residues" evidence="6">
    <location>
        <begin position="159"/>
        <end position="170"/>
    </location>
</feature>
<organism evidence="8 9">
    <name type="scientific">Aristolochia fimbriata</name>
    <name type="common">White veined hardy Dutchman's pipe vine</name>
    <dbReference type="NCBI Taxonomy" id="158543"/>
    <lineage>
        <taxon>Eukaryota</taxon>
        <taxon>Viridiplantae</taxon>
        <taxon>Streptophyta</taxon>
        <taxon>Embryophyta</taxon>
        <taxon>Tracheophyta</taxon>
        <taxon>Spermatophyta</taxon>
        <taxon>Magnoliopsida</taxon>
        <taxon>Magnoliidae</taxon>
        <taxon>Piperales</taxon>
        <taxon>Aristolochiaceae</taxon>
        <taxon>Aristolochia</taxon>
    </lineage>
</organism>
<dbReference type="InterPro" id="IPR050655">
    <property type="entry name" value="Plant_B3_domain"/>
</dbReference>
<evidence type="ECO:0000256" key="5">
    <source>
        <dbReference type="ARBA" id="ARBA00023242"/>
    </source>
</evidence>
<dbReference type="AlphaFoldDB" id="A0AAV7ED45"/>
<feature type="domain" description="TF-B3" evidence="7">
    <location>
        <begin position="36"/>
        <end position="128"/>
    </location>
</feature>
<dbReference type="EMBL" id="JAINDJ010000005">
    <property type="protein sequence ID" value="KAG9446316.1"/>
    <property type="molecule type" value="Genomic_DNA"/>
</dbReference>
<sequence>MEKVPKEKGGKAQACHVCMHRCSVLHGKRTSHSAPRSFFKIMAPRTLEGPMCLPPLFASHTGNLIDQEKYLEDISGRRWPVKLCTVKGSLAFKCGWRDFVLDHSLEYGDLLLFRYIDSHFLVEIFGTSACEKLNFLEAETGSCQKGKQTSNRENVEQLHPNSNLASSGISKENGENRHKRQRVLVSDTRESLPKKSDAQEGIGGTVHQSSRRNLKSSITKNRGSVKWNTPDRTISSVQVPPTHKNSGHANARKVVSSTIHQVPMMKPRKKSNTLTSEKLPRKEYICKGNVTILDSDSEDMEKEPASIGTSSKHDNGSKGSDEPEGPLGVSGGHSPDEERDVREKNTTMCQSERMSYDLDEPHGAHGEDSSHCIQNQNSSMPFCKSPKLDIGLNSSVAKRKAPTHISTGKAFHDQNAKFQGTVNLCHTVVVEGDSDGNTVNRGSMLVKNSGLSRSKLRKTHDVSETPSKVLSLDMINEEDVGKNRVFSSKILSVFATEEEGNSQDLIRSLRVAENSLDCKRDVERTYDAVLRKGRTFDVREKFSDNKVLASLIKVPKNKGFSAEDSNASLKVNDPHCHMSHKDTVALKGDEGIGNINAVMSNMEDMTGVPKSVKIASNPEGSLGGVLLESLGDIGNMHLAQQQIDPHCLGNRGASTPRVGTERSAYGDSKTWKTPDRLSFENSKESVQVTGSEKSPETSMLEPKCAQVPLNSESSMVGAKLRVDTTNAEAVHLAQRHAGEYPPANDNNSKSRTGIRPTAYRSINACKAPEVPSSGIDVSMNAAASRSVSFLETKKGMCQTKKVKREPNSVELDFSFEYGSSKPFMKLQAKSVEIVSDEHIGKHTSGAGNEHNSVPEESKHCQRGASTVRFKCLVSVQNLSLLDLPSEFPLSLPKRGNRLEKSVIVLSDSNMNQWPILYCETRNAQKSFCSGWKCFAAANGIREGDVCLLEVTDELPEGFHVRLSKQQDTQKVK</sequence>
<feature type="compositionally biased region" description="Basic and acidic residues" evidence="6">
    <location>
        <begin position="311"/>
        <end position="321"/>
    </location>
</feature>
<evidence type="ECO:0000313" key="8">
    <source>
        <dbReference type="EMBL" id="KAG9446316.1"/>
    </source>
</evidence>
<evidence type="ECO:0000313" key="9">
    <source>
        <dbReference type="Proteomes" id="UP000825729"/>
    </source>
</evidence>
<accession>A0AAV7ED45</accession>
<comment type="subcellular location">
    <subcellularLocation>
        <location evidence="1">Nucleus</location>
    </subcellularLocation>
</comment>
<name>A0AAV7ED45_ARIFI</name>
<evidence type="ECO:0000256" key="3">
    <source>
        <dbReference type="ARBA" id="ARBA00023125"/>
    </source>
</evidence>
<evidence type="ECO:0000256" key="2">
    <source>
        <dbReference type="ARBA" id="ARBA00023015"/>
    </source>
</evidence>
<keyword evidence="5" id="KW-0539">Nucleus</keyword>
<reference evidence="8 9" key="1">
    <citation type="submission" date="2021-07" db="EMBL/GenBank/DDBJ databases">
        <title>The Aristolochia fimbriata genome: insights into angiosperm evolution, floral development and chemical biosynthesis.</title>
        <authorList>
            <person name="Jiao Y."/>
        </authorList>
    </citation>
    <scope>NUCLEOTIDE SEQUENCE [LARGE SCALE GENOMIC DNA]</scope>
    <source>
        <strain evidence="8">IBCAS-2021</strain>
        <tissue evidence="8">Leaf</tissue>
    </source>
</reference>
<keyword evidence="3" id="KW-0238">DNA-binding</keyword>
<feature type="domain" description="TF-B3" evidence="7">
    <location>
        <begin position="866"/>
        <end position="966"/>
    </location>
</feature>
<feature type="compositionally biased region" description="Basic and acidic residues" evidence="6">
    <location>
        <begin position="187"/>
        <end position="198"/>
    </location>
</feature>
<keyword evidence="2" id="KW-0805">Transcription regulation</keyword>
<dbReference type="GO" id="GO:0003677">
    <property type="term" value="F:DNA binding"/>
    <property type="evidence" value="ECO:0007669"/>
    <property type="project" value="UniProtKB-KW"/>
</dbReference>
<evidence type="ECO:0000256" key="1">
    <source>
        <dbReference type="ARBA" id="ARBA00004123"/>
    </source>
</evidence>
<feature type="region of interest" description="Disordered" evidence="6">
    <location>
        <begin position="143"/>
        <end position="253"/>
    </location>
</feature>
<feature type="compositionally biased region" description="Basic and acidic residues" evidence="6">
    <location>
        <begin position="334"/>
        <end position="345"/>
    </location>
</feature>
<feature type="compositionally biased region" description="Polar residues" evidence="6">
    <location>
        <begin position="143"/>
        <end position="152"/>
    </location>
</feature>
<dbReference type="GO" id="GO:0005634">
    <property type="term" value="C:nucleus"/>
    <property type="evidence" value="ECO:0007669"/>
    <property type="project" value="UniProtKB-SubCell"/>
</dbReference>
<dbReference type="InterPro" id="IPR003340">
    <property type="entry name" value="B3_DNA-bd"/>
</dbReference>
<dbReference type="PANTHER" id="PTHR31920:SF112">
    <property type="entry name" value="TF-B3 DOMAIN-CONTAINING PROTEIN"/>
    <property type="match status" value="1"/>
</dbReference>
<dbReference type="SMART" id="SM01019">
    <property type="entry name" value="B3"/>
    <property type="match status" value="2"/>
</dbReference>
<dbReference type="SUPFAM" id="SSF101936">
    <property type="entry name" value="DNA-binding pseudobarrel domain"/>
    <property type="match status" value="2"/>
</dbReference>
<dbReference type="CDD" id="cd10017">
    <property type="entry name" value="B3_DNA"/>
    <property type="match status" value="2"/>
</dbReference>
<evidence type="ECO:0000256" key="6">
    <source>
        <dbReference type="SAM" id="MobiDB-lite"/>
    </source>
</evidence>
<keyword evidence="9" id="KW-1185">Reference proteome</keyword>
<proteinExistence type="predicted"/>
<feature type="region of interest" description="Disordered" evidence="6">
    <location>
        <begin position="646"/>
        <end position="702"/>
    </location>
</feature>
<dbReference type="PANTHER" id="PTHR31920">
    <property type="entry name" value="B3 DOMAIN-CONTAINING"/>
    <property type="match status" value="1"/>
</dbReference>
<feature type="compositionally biased region" description="Polar residues" evidence="6">
    <location>
        <begin position="215"/>
        <end position="248"/>
    </location>
</feature>
<dbReference type="PROSITE" id="PS50863">
    <property type="entry name" value="B3"/>
    <property type="match status" value="2"/>
</dbReference>
<dbReference type="Pfam" id="PF02362">
    <property type="entry name" value="B3"/>
    <property type="match status" value="2"/>
</dbReference>
<feature type="compositionally biased region" description="Basic and acidic residues" evidence="6">
    <location>
        <begin position="669"/>
        <end position="683"/>
    </location>
</feature>
<dbReference type="Gene3D" id="2.40.330.10">
    <property type="entry name" value="DNA-binding pseudobarrel domain"/>
    <property type="match status" value="2"/>
</dbReference>
<protein>
    <recommendedName>
        <fullName evidence="7">TF-B3 domain-containing protein</fullName>
    </recommendedName>
</protein>
<keyword evidence="4" id="KW-0804">Transcription</keyword>
<feature type="region of interest" description="Disordered" evidence="6">
    <location>
        <begin position="295"/>
        <end position="348"/>
    </location>
</feature>
<dbReference type="Proteomes" id="UP000825729">
    <property type="component" value="Unassembled WGS sequence"/>
</dbReference>